<sequence length="135" mass="15501">MNKTATVPDFKHFLSGVFYGWNLSYPIKQADLLPAHKFEHERVKVGVLSQDHSLSVQQLRASVTPDGQKRERRAGQPVYFGLGLNYEAGVVDWVWRDAENAVISPHYVRLEDGETNTTVRTQAMLRYDNVERDRI</sequence>
<reference evidence="1" key="1">
    <citation type="submission" date="2022-09" db="EMBL/GenBank/DDBJ databases">
        <title>Fusarium specimens isolated from Avocado Roots.</title>
        <authorList>
            <person name="Stajich J."/>
            <person name="Roper C."/>
            <person name="Heimlech-Rivalta G."/>
        </authorList>
    </citation>
    <scope>NUCLEOTIDE SEQUENCE</scope>
    <source>
        <strain evidence="1">CF00095</strain>
    </source>
</reference>
<protein>
    <submittedName>
        <fullName evidence="1">Uncharacterized protein</fullName>
    </submittedName>
</protein>
<comment type="caution">
    <text evidence="1">The sequence shown here is derived from an EMBL/GenBank/DDBJ whole genome shotgun (WGS) entry which is preliminary data.</text>
</comment>
<evidence type="ECO:0000313" key="1">
    <source>
        <dbReference type="EMBL" id="KAJ4124143.1"/>
    </source>
</evidence>
<dbReference type="Proteomes" id="UP001152024">
    <property type="component" value="Unassembled WGS sequence"/>
</dbReference>
<keyword evidence="2" id="KW-1185">Reference proteome</keyword>
<organism evidence="1 2">
    <name type="scientific">Fusarium equiseti</name>
    <name type="common">Fusarium scirpi</name>
    <dbReference type="NCBI Taxonomy" id="61235"/>
    <lineage>
        <taxon>Eukaryota</taxon>
        <taxon>Fungi</taxon>
        <taxon>Dikarya</taxon>
        <taxon>Ascomycota</taxon>
        <taxon>Pezizomycotina</taxon>
        <taxon>Sordariomycetes</taxon>
        <taxon>Hypocreomycetidae</taxon>
        <taxon>Hypocreales</taxon>
        <taxon>Nectriaceae</taxon>
        <taxon>Fusarium</taxon>
        <taxon>Fusarium incarnatum-equiseti species complex</taxon>
    </lineage>
</organism>
<name>A0ABQ8R2B1_FUSEQ</name>
<dbReference type="EMBL" id="JAOQBH010000016">
    <property type="protein sequence ID" value="KAJ4124143.1"/>
    <property type="molecule type" value="Genomic_DNA"/>
</dbReference>
<gene>
    <name evidence="1" type="ORF">NW768_009496</name>
</gene>
<accession>A0ABQ8R2B1</accession>
<proteinExistence type="predicted"/>
<evidence type="ECO:0000313" key="2">
    <source>
        <dbReference type="Proteomes" id="UP001152024"/>
    </source>
</evidence>